<evidence type="ECO:0000256" key="2">
    <source>
        <dbReference type="ARBA" id="ARBA00039785"/>
    </source>
</evidence>
<proteinExistence type="predicted"/>
<dbReference type="SUPFAM" id="SSF51905">
    <property type="entry name" value="FAD/NAD(P)-binding domain"/>
    <property type="match status" value="1"/>
</dbReference>
<keyword evidence="1" id="KW-0560">Oxidoreductase</keyword>
<evidence type="ECO:0000256" key="3">
    <source>
        <dbReference type="ARBA" id="ARBA00046185"/>
    </source>
</evidence>
<dbReference type="Gene3D" id="3.50.50.60">
    <property type="entry name" value="FAD/NAD(P)-binding domain"/>
    <property type="match status" value="2"/>
</dbReference>
<evidence type="ECO:0000256" key="1">
    <source>
        <dbReference type="ARBA" id="ARBA00023002"/>
    </source>
</evidence>
<keyword evidence="6" id="KW-1185">Reference proteome</keyword>
<organism evidence="5 6">
    <name type="scientific">Geodia barretti</name>
    <name type="common">Barrett's horny sponge</name>
    <dbReference type="NCBI Taxonomy" id="519541"/>
    <lineage>
        <taxon>Eukaryota</taxon>
        <taxon>Metazoa</taxon>
        <taxon>Porifera</taxon>
        <taxon>Demospongiae</taxon>
        <taxon>Heteroscleromorpha</taxon>
        <taxon>Tetractinellida</taxon>
        <taxon>Astrophorina</taxon>
        <taxon>Geodiidae</taxon>
        <taxon>Geodia</taxon>
    </lineage>
</organism>
<dbReference type="InterPro" id="IPR006076">
    <property type="entry name" value="FAD-dep_OxRdtase"/>
</dbReference>
<comment type="function">
    <text evidence="3">Required for the assembly of the mitochondrial membrane respiratory chain NADH dehydrogenase (Complex I). Involved in mid-late stages of complex I assembly.</text>
</comment>
<gene>
    <name evidence="5" type="ORF">GBAR_LOCUS5710</name>
</gene>
<reference evidence="5" key="1">
    <citation type="submission" date="2023-03" db="EMBL/GenBank/DDBJ databases">
        <authorList>
            <person name="Steffen K."/>
            <person name="Cardenas P."/>
        </authorList>
    </citation>
    <scope>NUCLEOTIDE SEQUENCE</scope>
</reference>
<dbReference type="GO" id="GO:0005737">
    <property type="term" value="C:cytoplasm"/>
    <property type="evidence" value="ECO:0007669"/>
    <property type="project" value="TreeGrafter"/>
</dbReference>
<feature type="domain" description="FAD dependent oxidoreductase" evidence="4">
    <location>
        <begin position="9"/>
        <end position="218"/>
    </location>
</feature>
<dbReference type="PANTHER" id="PTHR13847:SF287">
    <property type="entry name" value="FAD-DEPENDENT OXIDOREDUCTASE DOMAIN-CONTAINING PROTEIN 1"/>
    <property type="match status" value="1"/>
</dbReference>
<dbReference type="Gene3D" id="3.30.9.10">
    <property type="entry name" value="D-Amino Acid Oxidase, subunit A, domain 2"/>
    <property type="match status" value="1"/>
</dbReference>
<evidence type="ECO:0000259" key="4">
    <source>
        <dbReference type="Pfam" id="PF01266"/>
    </source>
</evidence>
<dbReference type="AlphaFoldDB" id="A0AA35W5Q2"/>
<dbReference type="InterPro" id="IPR036188">
    <property type="entry name" value="FAD/NAD-bd_sf"/>
</dbReference>
<dbReference type="Proteomes" id="UP001174909">
    <property type="component" value="Unassembled WGS sequence"/>
</dbReference>
<feature type="domain" description="FAD dependent oxidoreductase" evidence="4">
    <location>
        <begin position="225"/>
        <end position="272"/>
    </location>
</feature>
<sequence>MVREHYLHPTLVKMAMEASTIFHNFDEIVGGDARFTETGRMLLFPERDVSAVRANVEMNREFGVNIQTLAPSEVAEIVPQANLEDIALGVYEPTSGYADPVATTYAYANRAMDYGAEIVTGCAVSGIRVQGGRIVGVDTEEGPVEADAVVAATGPWVNQLATPLGESLPITPIRVQMVHLRRPPSLEALTTNVIDYTTGAYFRVDAGYGTLVGGENLDDLNERGGYGSLYDMAPDGNPILDKSASVDGLYWAVGFSGHGFKLSPVVGRMMAEFVMHGESADHSIRDFRASRFAEGDLLNAEHPYEGRRHQ</sequence>
<protein>
    <recommendedName>
        <fullName evidence="2">FAD-dependent oxidoreductase domain-containing protein 1</fullName>
    </recommendedName>
</protein>
<dbReference type="Pfam" id="PF01266">
    <property type="entry name" value="DAO"/>
    <property type="match status" value="2"/>
</dbReference>
<dbReference type="GO" id="GO:0016491">
    <property type="term" value="F:oxidoreductase activity"/>
    <property type="evidence" value="ECO:0007669"/>
    <property type="project" value="UniProtKB-KW"/>
</dbReference>
<evidence type="ECO:0000313" key="5">
    <source>
        <dbReference type="EMBL" id="CAI8008319.1"/>
    </source>
</evidence>
<dbReference type="PANTHER" id="PTHR13847">
    <property type="entry name" value="SARCOSINE DEHYDROGENASE-RELATED"/>
    <property type="match status" value="1"/>
</dbReference>
<comment type="caution">
    <text evidence="5">The sequence shown here is derived from an EMBL/GenBank/DDBJ whole genome shotgun (WGS) entry which is preliminary data.</text>
</comment>
<evidence type="ECO:0000313" key="6">
    <source>
        <dbReference type="Proteomes" id="UP001174909"/>
    </source>
</evidence>
<name>A0AA35W5Q2_GEOBA</name>
<dbReference type="EMBL" id="CASHTH010000832">
    <property type="protein sequence ID" value="CAI8008319.1"/>
    <property type="molecule type" value="Genomic_DNA"/>
</dbReference>
<accession>A0AA35W5Q2</accession>